<gene>
    <name evidence="4" type="ORF">ES288_D04G189500v1</name>
</gene>
<keyword evidence="3" id="KW-0687">Ribonucleoprotein</keyword>
<name>A0A5D2D0U4_GOSDA</name>
<evidence type="ECO:0000313" key="4">
    <source>
        <dbReference type="EMBL" id="TYG74530.1"/>
    </source>
</evidence>
<dbReference type="Proteomes" id="UP000323506">
    <property type="component" value="Chromosome D04"/>
</dbReference>
<evidence type="ECO:0008006" key="6">
    <source>
        <dbReference type="Google" id="ProtNLM"/>
    </source>
</evidence>
<keyword evidence="2" id="KW-0689">Ribosomal protein</keyword>
<reference evidence="4 5" key="1">
    <citation type="submission" date="2019-06" db="EMBL/GenBank/DDBJ databases">
        <title>WGS assembly of Gossypium darwinii.</title>
        <authorList>
            <person name="Chen Z.J."/>
            <person name="Sreedasyam A."/>
            <person name="Ando A."/>
            <person name="Song Q."/>
            <person name="De L."/>
            <person name="Hulse-Kemp A."/>
            <person name="Ding M."/>
            <person name="Ye W."/>
            <person name="Kirkbride R."/>
            <person name="Jenkins J."/>
            <person name="Plott C."/>
            <person name="Lovell J."/>
            <person name="Lin Y.-M."/>
            <person name="Vaughn R."/>
            <person name="Liu B."/>
            <person name="Li W."/>
            <person name="Simpson S."/>
            <person name="Scheffler B."/>
            <person name="Saski C."/>
            <person name="Grover C."/>
            <person name="Hu G."/>
            <person name="Conover J."/>
            <person name="Carlson J."/>
            <person name="Shu S."/>
            <person name="Boston L."/>
            <person name="Williams M."/>
            <person name="Peterson D."/>
            <person name="Mcgee K."/>
            <person name="Jones D."/>
            <person name="Wendel J."/>
            <person name="Stelly D."/>
            <person name="Grimwood J."/>
            <person name="Schmutz J."/>
        </authorList>
    </citation>
    <scope>NUCLEOTIDE SEQUENCE [LARGE SCALE GENOMIC DNA]</scope>
    <source>
        <strain evidence="4">1808015.09</strain>
    </source>
</reference>
<dbReference type="GO" id="GO:1990904">
    <property type="term" value="C:ribonucleoprotein complex"/>
    <property type="evidence" value="ECO:0007669"/>
    <property type="project" value="UniProtKB-KW"/>
</dbReference>
<dbReference type="GO" id="GO:0005840">
    <property type="term" value="C:ribosome"/>
    <property type="evidence" value="ECO:0007669"/>
    <property type="project" value="UniProtKB-KW"/>
</dbReference>
<accession>A0A5D2D0U4</accession>
<sequence length="86" mass="9784">MKFNIANPTTGCQKKLEIDDDQKLRAFFDKRISQEVAGDALGEEFKGYVFKIMGGCDKQGFPMKQGVLTPGRVRLLLHRDWTSKAY</sequence>
<dbReference type="PROSITE" id="PS00578">
    <property type="entry name" value="RIBOSOMAL_S6E"/>
    <property type="match status" value="1"/>
</dbReference>
<evidence type="ECO:0000256" key="2">
    <source>
        <dbReference type="ARBA" id="ARBA00022980"/>
    </source>
</evidence>
<dbReference type="EMBL" id="CM017704">
    <property type="protein sequence ID" value="TYG74530.1"/>
    <property type="molecule type" value="Genomic_DNA"/>
</dbReference>
<dbReference type="InterPro" id="IPR018282">
    <property type="entry name" value="Ribosomal_eS6_CS"/>
</dbReference>
<dbReference type="SMART" id="SM01405">
    <property type="entry name" value="Ribosomal_S6e"/>
    <property type="match status" value="1"/>
</dbReference>
<organism evidence="4 5">
    <name type="scientific">Gossypium darwinii</name>
    <name type="common">Darwin's cotton</name>
    <name type="synonym">Gossypium barbadense var. darwinii</name>
    <dbReference type="NCBI Taxonomy" id="34276"/>
    <lineage>
        <taxon>Eukaryota</taxon>
        <taxon>Viridiplantae</taxon>
        <taxon>Streptophyta</taxon>
        <taxon>Embryophyta</taxon>
        <taxon>Tracheophyta</taxon>
        <taxon>Spermatophyta</taxon>
        <taxon>Magnoliopsida</taxon>
        <taxon>eudicotyledons</taxon>
        <taxon>Gunneridae</taxon>
        <taxon>Pentapetalae</taxon>
        <taxon>rosids</taxon>
        <taxon>malvids</taxon>
        <taxon>Malvales</taxon>
        <taxon>Malvaceae</taxon>
        <taxon>Malvoideae</taxon>
        <taxon>Gossypium</taxon>
    </lineage>
</organism>
<evidence type="ECO:0000256" key="1">
    <source>
        <dbReference type="ARBA" id="ARBA00009312"/>
    </source>
</evidence>
<dbReference type="GO" id="GO:0006412">
    <property type="term" value="P:translation"/>
    <property type="evidence" value="ECO:0007669"/>
    <property type="project" value="InterPro"/>
</dbReference>
<proteinExistence type="inferred from homology"/>
<dbReference type="PANTHER" id="PTHR11502">
    <property type="entry name" value="40S RIBOSOMAL PROTEIN S6"/>
    <property type="match status" value="1"/>
</dbReference>
<comment type="similarity">
    <text evidence="1">Belongs to the eukaryotic ribosomal protein eS6 family.</text>
</comment>
<dbReference type="AlphaFoldDB" id="A0A5D2D0U4"/>
<dbReference type="Pfam" id="PF01092">
    <property type="entry name" value="Ribosomal_S6e"/>
    <property type="match status" value="1"/>
</dbReference>
<dbReference type="GO" id="GO:0003735">
    <property type="term" value="F:structural constituent of ribosome"/>
    <property type="evidence" value="ECO:0007669"/>
    <property type="project" value="InterPro"/>
</dbReference>
<evidence type="ECO:0000313" key="5">
    <source>
        <dbReference type="Proteomes" id="UP000323506"/>
    </source>
</evidence>
<keyword evidence="5" id="KW-1185">Reference proteome</keyword>
<evidence type="ECO:0000256" key="3">
    <source>
        <dbReference type="ARBA" id="ARBA00023274"/>
    </source>
</evidence>
<protein>
    <recommendedName>
        <fullName evidence="6">40S ribosomal protein S6</fullName>
    </recommendedName>
</protein>
<dbReference type="InterPro" id="IPR001377">
    <property type="entry name" value="Ribosomal_eS6"/>
</dbReference>